<dbReference type="AlphaFoldDB" id="A0A2I1G7L6"/>
<keyword evidence="3" id="KW-0812">Transmembrane</keyword>
<dbReference type="InterPro" id="IPR015943">
    <property type="entry name" value="WD40/YVTN_repeat-like_dom_sf"/>
</dbReference>
<evidence type="ECO:0000256" key="2">
    <source>
        <dbReference type="SAM" id="MobiDB-lite"/>
    </source>
</evidence>
<dbReference type="InterPro" id="IPR036322">
    <property type="entry name" value="WD40_repeat_dom_sf"/>
</dbReference>
<evidence type="ECO:0000256" key="1">
    <source>
        <dbReference type="ARBA" id="ARBA00022737"/>
    </source>
</evidence>
<dbReference type="EMBL" id="LLXI01000208">
    <property type="protein sequence ID" value="PKY42637.1"/>
    <property type="molecule type" value="Genomic_DNA"/>
</dbReference>
<dbReference type="SUPFAM" id="SSF50978">
    <property type="entry name" value="WD40 repeat-like"/>
    <property type="match status" value="1"/>
</dbReference>
<feature type="transmembrane region" description="Helical" evidence="3">
    <location>
        <begin position="1010"/>
        <end position="1033"/>
    </location>
</feature>
<dbReference type="Proteomes" id="UP000234323">
    <property type="component" value="Unassembled WGS sequence"/>
</dbReference>
<keyword evidence="1" id="KW-0677">Repeat</keyword>
<dbReference type="InterPro" id="IPR024862">
    <property type="entry name" value="TRPV"/>
</dbReference>
<name>A0A2I1G7L6_9GLOM</name>
<dbReference type="VEuPathDB" id="FungiDB:RhiirFUN_015395"/>
<dbReference type="VEuPathDB" id="FungiDB:FUN_018643"/>
<sequence length="1143" mass="134979">MDVISVVSVTIDDEIKTDKINETDENNINNTEDTDEPHNGSPITKINLSSNGKYLVTYSKVDLSIICWNVENVNENQLKSEFSVKLSTVKLYKPATYMCVSDDKKLVYVETDVGIKIRDINDMTNNCQKIKLDCSLDHVDYCSFNLKGELILYSGGKILIYSMQTKDNLWKCKRICKKPTNANLLSISIYDKLYLYSNNSIYEWNLINEKSIKILDIDEEMKYIDRKLIRISSNENLACLRIKDKIIIYSFELEIPIASLDIKNDIQLCKLIKLPALYTPLLSLLSSNVSNSKFLDSVMKDCKGKYLSRPRQYNQSQKKSLPDNIVIANKYAYGILDGDVWKIDLEEIKSNLFKTPNINGKGVENSINLTNEEEMYFYNDVKINKETNEMHNHLYIPFLDLYMNIKHTIHELFEAAESNFDPNINQELNQKLIHLKICHASISEFISEFKLQVFKKKDGNVKSDLICTRNEKINLKDVIGIIGIKLINDGDIIILTEIGLLIYHFNESKKSISLNYFYYIRLRTKEVLPNYYKDVFSKHNLPLPNYDSFKLCDGWVSNIKDNKEILLKYGVELLLFAIKEHKVELIDEVYEKCINYFKEDLRNNKMFLSIITSTMPLLNKYYPEYILKYSLETTMIIDSPFYKIEHPNVNLHLYSFQYLKIVNLTQLILWTKYNILIRKLKVNHRIMHRILAFIQILIILPFLPIYFVTFHILYKYGFIDHTSDHGNFSFFYFYIIDHIGYIVRKFSKNNIPTITFMNSYIKFVTYPQNYNWFMELIKPQPSPFVETINRDIYKTWNGETLINFKWNAYGKYYYIIIWTGFMALLGCFTVAATIPQRYINEYFQKNLLVASIVLGFIHLSFEVRQFIYKPIKWFQDFWNIFDIMAFLLPICTSIYWLQTNDRNIHLLSFTCLFLDLKFLLFFRVFESFEDNFSFKDRTNNDDPNNPWNIAPTYQVYENGTINPNLYMIQPPDGNTNMFVDFKTAIFAMYLFLTGDSSVLSNWTYNNNPSLSIMIVLFSLLVVVYLMNLFIGLLNNAINKDNDRVSYLIQKAEILVEIELFYLLPYQRRWNTWFPEVIYYYANVDIAREKVKEMIREGEWNIDEFSEMKHNLLKNLNEKQIFVNSIIDLWKEAIINDESKQNYF</sequence>
<feature type="transmembrane region" description="Helical" evidence="3">
    <location>
        <begin position="690"/>
        <end position="714"/>
    </location>
</feature>
<accession>A0A2I1G7L6</accession>
<dbReference type="GO" id="GO:0005886">
    <property type="term" value="C:plasma membrane"/>
    <property type="evidence" value="ECO:0007669"/>
    <property type="project" value="TreeGrafter"/>
</dbReference>
<dbReference type="GO" id="GO:0005216">
    <property type="term" value="F:monoatomic ion channel activity"/>
    <property type="evidence" value="ECO:0007669"/>
    <property type="project" value="InterPro"/>
</dbReference>
<reference evidence="4 5" key="1">
    <citation type="submission" date="2015-10" db="EMBL/GenBank/DDBJ databases">
        <title>Genome analyses suggest a sexual origin of heterokaryosis in a supposedly ancient asexual fungus.</title>
        <authorList>
            <person name="Ropars J."/>
            <person name="Sedzielewska K."/>
            <person name="Noel J."/>
            <person name="Charron P."/>
            <person name="Farinelli L."/>
            <person name="Marton T."/>
            <person name="Kruger M."/>
            <person name="Pelin A."/>
            <person name="Brachmann A."/>
            <person name="Corradi N."/>
        </authorList>
    </citation>
    <scope>NUCLEOTIDE SEQUENCE [LARGE SCALE GENOMIC DNA]</scope>
    <source>
        <strain evidence="4 5">A4</strain>
    </source>
</reference>
<keyword evidence="5" id="KW-1185">Reference proteome</keyword>
<dbReference type="PANTHER" id="PTHR10582:SF2">
    <property type="entry name" value="INACTIVE"/>
    <property type="match status" value="1"/>
</dbReference>
<dbReference type="VEuPathDB" id="FungiDB:RhiirA1_463396"/>
<evidence type="ECO:0000313" key="4">
    <source>
        <dbReference type="EMBL" id="PKY42637.1"/>
    </source>
</evidence>
<feature type="region of interest" description="Disordered" evidence="2">
    <location>
        <begin position="20"/>
        <end position="43"/>
    </location>
</feature>
<feature type="transmembrane region" description="Helical" evidence="3">
    <location>
        <begin position="726"/>
        <end position="743"/>
    </location>
</feature>
<gene>
    <name evidence="4" type="ORF">RhiirA4_456469</name>
</gene>
<evidence type="ECO:0000313" key="5">
    <source>
        <dbReference type="Proteomes" id="UP000234323"/>
    </source>
</evidence>
<evidence type="ECO:0008006" key="6">
    <source>
        <dbReference type="Google" id="ProtNLM"/>
    </source>
</evidence>
<comment type="caution">
    <text evidence="4">The sequence shown here is derived from an EMBL/GenBank/DDBJ whole genome shotgun (WGS) entry which is preliminary data.</text>
</comment>
<proteinExistence type="predicted"/>
<keyword evidence="3" id="KW-0472">Membrane</keyword>
<dbReference type="PANTHER" id="PTHR10582">
    <property type="entry name" value="TRANSIENT RECEPTOR POTENTIAL ION CHANNEL PROTEIN"/>
    <property type="match status" value="1"/>
</dbReference>
<feature type="transmembrane region" description="Helical" evidence="3">
    <location>
        <begin position="879"/>
        <end position="898"/>
    </location>
</feature>
<protein>
    <recommendedName>
        <fullName evidence="6">Ion transport domain-containing protein</fullName>
    </recommendedName>
</protein>
<feature type="transmembrane region" description="Helical" evidence="3">
    <location>
        <begin position="812"/>
        <end position="835"/>
    </location>
</feature>
<organism evidence="4 5">
    <name type="scientific">Rhizophagus irregularis</name>
    <dbReference type="NCBI Taxonomy" id="588596"/>
    <lineage>
        <taxon>Eukaryota</taxon>
        <taxon>Fungi</taxon>
        <taxon>Fungi incertae sedis</taxon>
        <taxon>Mucoromycota</taxon>
        <taxon>Glomeromycotina</taxon>
        <taxon>Glomeromycetes</taxon>
        <taxon>Glomerales</taxon>
        <taxon>Glomeraceae</taxon>
        <taxon>Rhizophagus</taxon>
    </lineage>
</organism>
<feature type="transmembrane region" description="Helical" evidence="3">
    <location>
        <begin position="847"/>
        <end position="867"/>
    </location>
</feature>
<feature type="transmembrane region" description="Helical" evidence="3">
    <location>
        <begin position="904"/>
        <end position="925"/>
    </location>
</feature>
<dbReference type="Gene3D" id="2.130.10.10">
    <property type="entry name" value="YVTN repeat-like/Quinoprotein amine dehydrogenase"/>
    <property type="match status" value="1"/>
</dbReference>
<keyword evidence="3" id="KW-1133">Transmembrane helix</keyword>
<evidence type="ECO:0000256" key="3">
    <source>
        <dbReference type="SAM" id="Phobius"/>
    </source>
</evidence>
<dbReference type="GO" id="GO:0098703">
    <property type="term" value="P:calcium ion import across plasma membrane"/>
    <property type="evidence" value="ECO:0007669"/>
    <property type="project" value="TreeGrafter"/>
</dbReference>